<dbReference type="SUPFAM" id="SSF140931">
    <property type="entry name" value="Fic-like"/>
    <property type="match status" value="1"/>
</dbReference>
<dbReference type="Pfam" id="PF13776">
    <property type="entry name" value="DUF4172"/>
    <property type="match status" value="1"/>
</dbReference>
<protein>
    <recommendedName>
        <fullName evidence="1">Fido domain-containing protein</fullName>
    </recommendedName>
</protein>
<dbReference type="PANTHER" id="PTHR13504">
    <property type="entry name" value="FIDO DOMAIN-CONTAINING PROTEIN DDB_G0283145"/>
    <property type="match status" value="1"/>
</dbReference>
<evidence type="ECO:0000313" key="3">
    <source>
        <dbReference type="Proteomes" id="UP001157733"/>
    </source>
</evidence>
<evidence type="ECO:0000313" key="2">
    <source>
        <dbReference type="EMBL" id="CAI2716937.1"/>
    </source>
</evidence>
<dbReference type="Proteomes" id="UP001157733">
    <property type="component" value="Chromosome"/>
</dbReference>
<dbReference type="PROSITE" id="PS51459">
    <property type="entry name" value="FIDO"/>
    <property type="match status" value="1"/>
</dbReference>
<dbReference type="InterPro" id="IPR036597">
    <property type="entry name" value="Fido-like_dom_sf"/>
</dbReference>
<dbReference type="InterPro" id="IPR040198">
    <property type="entry name" value="Fido_containing"/>
</dbReference>
<dbReference type="InterPro" id="IPR036388">
    <property type="entry name" value="WH-like_DNA-bd_sf"/>
</dbReference>
<gene>
    <name evidence="2" type="ORF">NSPWAT_0077</name>
</gene>
<proteinExistence type="predicted"/>
<evidence type="ECO:0000259" key="1">
    <source>
        <dbReference type="PROSITE" id="PS51459"/>
    </source>
</evidence>
<dbReference type="Pfam" id="PF02661">
    <property type="entry name" value="Fic"/>
    <property type="match status" value="1"/>
</dbReference>
<dbReference type="Gene3D" id="1.10.10.10">
    <property type="entry name" value="Winged helix-like DNA-binding domain superfamily/Winged helix DNA-binding domain"/>
    <property type="match status" value="1"/>
</dbReference>
<accession>A0ABN8VSN3</accession>
<name>A0ABN8VSN3_9BACT</name>
<sequence>MTYNWQQPDWPHFRYDLDGIEDALFAFAERAGRVSGLLEGLPESTRTEALIDLMVAEAIKTSEIEGEYLSREDVLSSIRNNLGLGKSPQSKDKRAEGIGELMIDVRNTYADDLAQATLFAWHAMVMKGSKKIQAGKWRTHKEPMQVISGPIGKEKIHFEAPPSSRIPKEMKAFITWFNATASGQKSALKNPVVRSAIAHLYFETIHPFEDGNGRVGRALSEKALSQGIGRPVLLSLSKTMEANRKEYYEALKEGQRSNAITSWIAYFAGTVLAAQVQAEQEIDFTLKKTRLFDQYEGQLNERQWKVVTRMLEEGPKGFEGGMSAGKYIALTRTSKATATRDLQGLVEKGIFIPIGAGRNTRYEIKI</sequence>
<dbReference type="PANTHER" id="PTHR13504:SF33">
    <property type="entry name" value="FIC FAMILY PROTEIN"/>
    <property type="match status" value="1"/>
</dbReference>
<organism evidence="2 3">
    <name type="scientific">Nitrospina watsonii</name>
    <dbReference type="NCBI Taxonomy" id="1323948"/>
    <lineage>
        <taxon>Bacteria</taxon>
        <taxon>Pseudomonadati</taxon>
        <taxon>Nitrospinota/Tectimicrobiota group</taxon>
        <taxon>Nitrospinota</taxon>
        <taxon>Nitrospinia</taxon>
        <taxon>Nitrospinales</taxon>
        <taxon>Nitrospinaceae</taxon>
        <taxon>Nitrospina</taxon>
    </lineage>
</organism>
<dbReference type="Gene3D" id="1.10.3290.10">
    <property type="entry name" value="Fido-like domain"/>
    <property type="match status" value="1"/>
</dbReference>
<dbReference type="InterPro" id="IPR003812">
    <property type="entry name" value="Fido"/>
</dbReference>
<keyword evidence="3" id="KW-1185">Reference proteome</keyword>
<dbReference type="InterPro" id="IPR025230">
    <property type="entry name" value="DUF4172"/>
</dbReference>
<reference evidence="2 3" key="1">
    <citation type="submission" date="2022-09" db="EMBL/GenBank/DDBJ databases">
        <authorList>
            <person name="Kop L."/>
        </authorList>
    </citation>
    <scope>NUCLEOTIDE SEQUENCE [LARGE SCALE GENOMIC DNA]</scope>
    <source>
        <strain evidence="2 3">347</strain>
    </source>
</reference>
<feature type="domain" description="Fido" evidence="1">
    <location>
        <begin position="113"/>
        <end position="269"/>
    </location>
</feature>
<dbReference type="EMBL" id="OX336137">
    <property type="protein sequence ID" value="CAI2716937.1"/>
    <property type="molecule type" value="Genomic_DNA"/>
</dbReference>